<feature type="active site" evidence="8">
    <location>
        <position position="305"/>
    </location>
</feature>
<sequence length="449" mass="49475">MVISNLINSFVSIYMGHYQKAFVIFLICSYFVYPPLILSSSTDGYTRIRLKRMKLNKDNRVVSQTELTHSLRARYGNNLIGSNGLDIVLLTNYINTQYYGEIGIGTPPQMFNVIFDTGSSNLWVPSSKCYLSMSCYVHSKYRSGMSITYKSSGQSGAIEYGSGTISGFFSKDNVKIGHLIIKDQEFIEATKEPDMTFMTGKFDGVLGLGFREISVGNVATIWENMLNQNVVKYPLFSIWLDRSENEENGGGGEIIFGGVDPNHYKGNHAFVPITKKGYWQFNLGDVLINGESTGYCQNGCPAIADSGTSLLTGPTSAINEINAAIGIKSFVSQEFKSVVKQNGENILDLLQNELSEQFDTIRDSDIDCGKAASMPNISFTLGGKDFVLTPQEYLIKDGEGDGTRCVSGFMPLDIPTSDGLLWILGDVFMGSYHTIFDYGNLRVGFAKAV</sequence>
<keyword evidence="11" id="KW-0472">Membrane</keyword>
<dbReference type="AlphaFoldDB" id="A0AA35V3N4"/>
<keyword evidence="6 9" id="KW-1015">Disulfide bond</keyword>
<dbReference type="PANTHER" id="PTHR47966">
    <property type="entry name" value="BETA-SITE APP-CLEAVING ENZYME, ISOFORM A-RELATED"/>
    <property type="match status" value="1"/>
</dbReference>
<feature type="disulfide bond" evidence="9">
    <location>
        <begin position="368"/>
        <end position="405"/>
    </location>
</feature>
<evidence type="ECO:0000256" key="3">
    <source>
        <dbReference type="ARBA" id="ARBA00022750"/>
    </source>
</evidence>
<dbReference type="Pfam" id="PF00026">
    <property type="entry name" value="Asp"/>
    <property type="match status" value="1"/>
</dbReference>
<evidence type="ECO:0000256" key="7">
    <source>
        <dbReference type="ARBA" id="ARBA00023180"/>
    </source>
</evidence>
<evidence type="ECO:0000259" key="12">
    <source>
        <dbReference type="PROSITE" id="PS51767"/>
    </source>
</evidence>
<protein>
    <recommendedName>
        <fullName evidence="12">Peptidase A1 domain-containing protein</fullName>
    </recommendedName>
</protein>
<gene>
    <name evidence="13" type="ORF">LSALG_LOCUS10550</name>
</gene>
<evidence type="ECO:0000256" key="2">
    <source>
        <dbReference type="ARBA" id="ARBA00022670"/>
    </source>
</evidence>
<feature type="active site" evidence="8">
    <location>
        <position position="116"/>
    </location>
</feature>
<dbReference type="SUPFAM" id="SSF50630">
    <property type="entry name" value="Acid proteases"/>
    <property type="match status" value="1"/>
</dbReference>
<evidence type="ECO:0000256" key="5">
    <source>
        <dbReference type="ARBA" id="ARBA00023145"/>
    </source>
</evidence>
<dbReference type="PROSITE" id="PS51767">
    <property type="entry name" value="PEPTIDASE_A1"/>
    <property type="match status" value="1"/>
</dbReference>
<accession>A0AA35V3N4</accession>
<keyword evidence="11" id="KW-1133">Transmembrane helix</keyword>
<dbReference type="Proteomes" id="UP001177003">
    <property type="component" value="Chromosome 1"/>
</dbReference>
<keyword evidence="14" id="KW-1185">Reference proteome</keyword>
<keyword evidence="5" id="KW-0865">Zymogen</keyword>
<evidence type="ECO:0000256" key="9">
    <source>
        <dbReference type="PIRSR" id="PIRSR601461-2"/>
    </source>
</evidence>
<reference evidence="13" key="1">
    <citation type="submission" date="2023-04" db="EMBL/GenBank/DDBJ databases">
        <authorList>
            <person name="Vijverberg K."/>
            <person name="Xiong W."/>
            <person name="Schranz E."/>
        </authorList>
    </citation>
    <scope>NUCLEOTIDE SEQUENCE</scope>
</reference>
<keyword evidence="11" id="KW-0812">Transmembrane</keyword>
<evidence type="ECO:0000256" key="8">
    <source>
        <dbReference type="PIRSR" id="PIRSR601461-1"/>
    </source>
</evidence>
<dbReference type="PRINTS" id="PR00792">
    <property type="entry name" value="PEPSIN"/>
</dbReference>
<dbReference type="InterPro" id="IPR033121">
    <property type="entry name" value="PEPTIDASE_A1"/>
</dbReference>
<feature type="transmembrane region" description="Helical" evidence="11">
    <location>
        <begin position="21"/>
        <end position="38"/>
    </location>
</feature>
<feature type="disulfide bond" evidence="9">
    <location>
        <begin position="129"/>
        <end position="135"/>
    </location>
</feature>
<dbReference type="InterPro" id="IPR021109">
    <property type="entry name" value="Peptidase_aspartic_dom_sf"/>
</dbReference>
<dbReference type="Gene3D" id="1.10.225.10">
    <property type="entry name" value="Saposin-like"/>
    <property type="match status" value="1"/>
</dbReference>
<dbReference type="Gene3D" id="2.40.70.10">
    <property type="entry name" value="Acid Proteases"/>
    <property type="match status" value="3"/>
</dbReference>
<proteinExistence type="inferred from homology"/>
<keyword evidence="2 10" id="KW-0645">Protease</keyword>
<dbReference type="InterPro" id="IPR001461">
    <property type="entry name" value="Aspartic_peptidase_A1"/>
</dbReference>
<evidence type="ECO:0000256" key="10">
    <source>
        <dbReference type="RuleBase" id="RU000454"/>
    </source>
</evidence>
<feature type="domain" description="Peptidase A1" evidence="12">
    <location>
        <begin position="98"/>
        <end position="446"/>
    </location>
</feature>
<evidence type="ECO:0000256" key="6">
    <source>
        <dbReference type="ARBA" id="ARBA00023157"/>
    </source>
</evidence>
<evidence type="ECO:0000256" key="1">
    <source>
        <dbReference type="ARBA" id="ARBA00007447"/>
    </source>
</evidence>
<keyword evidence="7" id="KW-0325">Glycoprotein</keyword>
<keyword evidence="3 10" id="KW-0064">Aspartyl protease</keyword>
<dbReference type="InterPro" id="IPR001969">
    <property type="entry name" value="Aspartic_peptidase_AS"/>
</dbReference>
<name>A0AA35V3N4_LACSI</name>
<evidence type="ECO:0000313" key="13">
    <source>
        <dbReference type="EMBL" id="CAI9270221.1"/>
    </source>
</evidence>
<keyword evidence="4 10" id="KW-0378">Hydrolase</keyword>
<dbReference type="PROSITE" id="PS00141">
    <property type="entry name" value="ASP_PROTEASE"/>
    <property type="match status" value="2"/>
</dbReference>
<evidence type="ECO:0000256" key="4">
    <source>
        <dbReference type="ARBA" id="ARBA00022801"/>
    </source>
</evidence>
<evidence type="ECO:0000313" key="14">
    <source>
        <dbReference type="Proteomes" id="UP001177003"/>
    </source>
</evidence>
<dbReference type="GO" id="GO:0004190">
    <property type="term" value="F:aspartic-type endopeptidase activity"/>
    <property type="evidence" value="ECO:0007669"/>
    <property type="project" value="UniProtKB-KW"/>
</dbReference>
<dbReference type="GO" id="GO:0006508">
    <property type="term" value="P:proteolysis"/>
    <property type="evidence" value="ECO:0007669"/>
    <property type="project" value="UniProtKB-KW"/>
</dbReference>
<organism evidence="13 14">
    <name type="scientific">Lactuca saligna</name>
    <name type="common">Willowleaf lettuce</name>
    <dbReference type="NCBI Taxonomy" id="75948"/>
    <lineage>
        <taxon>Eukaryota</taxon>
        <taxon>Viridiplantae</taxon>
        <taxon>Streptophyta</taxon>
        <taxon>Embryophyta</taxon>
        <taxon>Tracheophyta</taxon>
        <taxon>Spermatophyta</taxon>
        <taxon>Magnoliopsida</taxon>
        <taxon>eudicotyledons</taxon>
        <taxon>Gunneridae</taxon>
        <taxon>Pentapetalae</taxon>
        <taxon>asterids</taxon>
        <taxon>campanulids</taxon>
        <taxon>Asterales</taxon>
        <taxon>Asteraceae</taxon>
        <taxon>Cichorioideae</taxon>
        <taxon>Cichorieae</taxon>
        <taxon>Lactucinae</taxon>
        <taxon>Lactuca</taxon>
    </lineage>
</organism>
<dbReference type="PANTHER" id="PTHR47966:SF76">
    <property type="entry name" value="ASPARTIC PROTEINASE A1"/>
    <property type="match status" value="1"/>
</dbReference>
<comment type="similarity">
    <text evidence="1 10">Belongs to the peptidase A1 family.</text>
</comment>
<dbReference type="FunFam" id="2.40.70.10:FF:000115">
    <property type="entry name" value="Lysosomal aspartic protease"/>
    <property type="match status" value="1"/>
</dbReference>
<evidence type="ECO:0000256" key="11">
    <source>
        <dbReference type="SAM" id="Phobius"/>
    </source>
</evidence>
<dbReference type="EMBL" id="OX465077">
    <property type="protein sequence ID" value="CAI9270221.1"/>
    <property type="molecule type" value="Genomic_DNA"/>
</dbReference>